<dbReference type="PANTHER" id="PTHR47837">
    <property type="entry name" value="GTP PYROPHOSPHOKINASE YJBM"/>
    <property type="match status" value="1"/>
</dbReference>
<evidence type="ECO:0000256" key="1">
    <source>
        <dbReference type="ARBA" id="ARBA00004976"/>
    </source>
</evidence>
<dbReference type="Proteomes" id="UP000016637">
    <property type="component" value="Unassembled WGS sequence"/>
</dbReference>
<dbReference type="InterPro" id="IPR043519">
    <property type="entry name" value="NT_sf"/>
</dbReference>
<dbReference type="InterPro" id="IPR007685">
    <property type="entry name" value="RelA_SpoT"/>
</dbReference>
<feature type="domain" description="RelA/SpoT" evidence="2">
    <location>
        <begin position="83"/>
        <end position="206"/>
    </location>
</feature>
<gene>
    <name evidence="3" type="ORF">HMPREF1983_01313</name>
</gene>
<organism evidence="3 4">
    <name type="scientific">Gemella bergeri ATCC 700627</name>
    <dbReference type="NCBI Taxonomy" id="1321820"/>
    <lineage>
        <taxon>Bacteria</taxon>
        <taxon>Bacillati</taxon>
        <taxon>Bacillota</taxon>
        <taxon>Bacilli</taxon>
        <taxon>Bacillales</taxon>
        <taxon>Gemellaceae</taxon>
        <taxon>Gemella</taxon>
    </lineage>
</organism>
<dbReference type="UniPathway" id="UPA00908">
    <property type="reaction ID" value="UER00884"/>
</dbReference>
<name>U2S1M6_9BACL</name>
<evidence type="ECO:0000313" key="4">
    <source>
        <dbReference type="Proteomes" id="UP000016637"/>
    </source>
</evidence>
<dbReference type="HOGENOM" id="CLU_077095_0_0_9"/>
<dbReference type="CDD" id="cd05399">
    <property type="entry name" value="NT_Rel-Spo_like"/>
    <property type="match status" value="1"/>
</dbReference>
<dbReference type="Gene3D" id="3.30.460.10">
    <property type="entry name" value="Beta Polymerase, domain 2"/>
    <property type="match status" value="1"/>
</dbReference>
<keyword evidence="4" id="KW-1185">Reference proteome</keyword>
<protein>
    <submittedName>
        <fullName evidence="3">RelA/SpoT domain protein</fullName>
    </submittedName>
</protein>
<accession>U2S1M6</accession>
<dbReference type="SUPFAM" id="SSF81301">
    <property type="entry name" value="Nucleotidyltransferase"/>
    <property type="match status" value="1"/>
</dbReference>
<dbReference type="Gene3D" id="1.10.287.860">
    <property type="entry name" value="Nucleotidyltransferase"/>
    <property type="match status" value="1"/>
</dbReference>
<dbReference type="Pfam" id="PF04607">
    <property type="entry name" value="RelA_SpoT"/>
    <property type="match status" value="1"/>
</dbReference>
<dbReference type="AlphaFoldDB" id="U2S1M6"/>
<dbReference type="PATRIC" id="fig|1321820.3.peg.1273"/>
<dbReference type="EMBL" id="AWVP01000083">
    <property type="protein sequence ID" value="ERK56717.1"/>
    <property type="molecule type" value="Genomic_DNA"/>
</dbReference>
<dbReference type="PANTHER" id="PTHR47837:SF2">
    <property type="entry name" value="GTP PYROPHOSPHOKINASE YWAC"/>
    <property type="match status" value="1"/>
</dbReference>
<dbReference type="SMART" id="SM00954">
    <property type="entry name" value="RelA_SpoT"/>
    <property type="match status" value="1"/>
</dbReference>
<dbReference type="GO" id="GO:0015970">
    <property type="term" value="P:guanosine tetraphosphate biosynthetic process"/>
    <property type="evidence" value="ECO:0007669"/>
    <property type="project" value="UniProtKB-UniPathway"/>
</dbReference>
<evidence type="ECO:0000259" key="2">
    <source>
        <dbReference type="SMART" id="SM00954"/>
    </source>
</evidence>
<comment type="pathway">
    <text evidence="1">Purine metabolism; ppGpp biosynthesis; ppGpp from GTP: step 1/2.</text>
</comment>
<dbReference type="InterPro" id="IPR052366">
    <property type="entry name" value="GTP_Pyrophosphokinase"/>
</dbReference>
<dbReference type="eggNOG" id="COG2357">
    <property type="taxonomic scope" value="Bacteria"/>
</dbReference>
<reference evidence="3 4" key="1">
    <citation type="submission" date="2013-08" db="EMBL/GenBank/DDBJ databases">
        <authorList>
            <person name="Weinstock G."/>
            <person name="Sodergren E."/>
            <person name="Wylie T."/>
            <person name="Fulton L."/>
            <person name="Fulton R."/>
            <person name="Fronick C."/>
            <person name="O'Laughlin M."/>
            <person name="Godfrey J."/>
            <person name="Miner T."/>
            <person name="Herter B."/>
            <person name="Appelbaum E."/>
            <person name="Cordes M."/>
            <person name="Lek S."/>
            <person name="Wollam A."/>
            <person name="Pepin K.H."/>
            <person name="Palsikar V.B."/>
            <person name="Mitreva M."/>
            <person name="Wilson R.K."/>
        </authorList>
    </citation>
    <scope>NUCLEOTIDE SEQUENCE [LARGE SCALE GENOMIC DNA]</scope>
    <source>
        <strain evidence="3 4">ATCC 700627</strain>
    </source>
</reference>
<comment type="caution">
    <text evidence="3">The sequence shown here is derived from an EMBL/GenBank/DDBJ whole genome shotgun (WGS) entry which is preliminary data.</text>
</comment>
<evidence type="ECO:0000313" key="3">
    <source>
        <dbReference type="EMBL" id="ERK56717.1"/>
    </source>
</evidence>
<proteinExistence type="predicted"/>
<sequence>MIGVIKYKSESYVMKKSHIETLTEQLFPAENNGKNVLFNEIQPFIELFMHYECAMLEIETKLNVFDKEFSLHGENNPIESISTRLKSPVSLMNKLQRLNLDFDVNTIKQNIYDVAGVRVICSFKNDVYKLVAALKQQDDITVIAEKDYIKNNKDNGYRSYHLIVEIPIFLSGSVEHVAVEVQFRTIAMDFWASLEHKLRYKKNLSVEKEKEIERRLLLCAEISAKLDNQMQKVKEIIEEDEEVKFIDYNDIDTSKV</sequence>